<keyword evidence="1" id="KW-0547">Nucleotide-binding</keyword>
<keyword evidence="2" id="KW-0378">Hydrolase</keyword>
<dbReference type="RefSeq" id="YP_010780255.1">
    <property type="nucleotide sequence ID" value="NC_075038.1"/>
</dbReference>
<dbReference type="EMBL" id="MF405918">
    <property type="protein sequence ID" value="QKU33648.1"/>
    <property type="molecule type" value="Genomic_DNA"/>
</dbReference>
<reference evidence="6" key="1">
    <citation type="submission" date="2017-06" db="EMBL/GenBank/DDBJ databases">
        <authorList>
            <person name="Assis F.L."/>
            <person name="Abrahao J.S."/>
            <person name="Silva L."/>
            <person name="Khalil J.B."/>
            <person name="Rodrigues R."/>
            <person name="Silva L.S."/>
            <person name="Boratto P."/>
            <person name="Andrade M."/>
            <person name="Kroon E.G."/>
            <person name="Ribeiro B."/>
            <person name="Bergier I."/>
            <person name="Seligmann H."/>
            <person name="Ghigo E."/>
            <person name="Colson P."/>
            <person name="Levasseur A."/>
            <person name="Raoult D."/>
            <person name="Scola B.L."/>
        </authorList>
    </citation>
    <scope>NUCLEOTIDE SEQUENCE</scope>
    <source>
        <strain evidence="6">Deep ocean</strain>
    </source>
</reference>
<dbReference type="PANTHER" id="PTHR45766">
    <property type="entry name" value="DNA ANNEALING HELICASE AND ENDONUCLEASE ZRANB3 FAMILY MEMBER"/>
    <property type="match status" value="1"/>
</dbReference>
<evidence type="ECO:0000256" key="4">
    <source>
        <dbReference type="ARBA" id="ARBA00022840"/>
    </source>
</evidence>
<sequence>MSNYVDVDDDNFYRFINKKYSQYKIPKTHKTLKQICFPSKYEFQIPQKFLAEFINPKTPYKGILVYHRIGAGKTCTAINIAEKFKKIKNVMIVLPASLKGNFRSELRSPCAGNNYLLDTERSLLKQYHPSSYEYKEIIKKSDARIDKYYTIYSYNKFVQLIKSGRLKLNNTLLIIDEVHNMISETGTYYEALYDTIHSAPNDMRLVIMSATPIFDKPIEIALTMNLLLKDNQLPTGQDFVNTFMDIWYTSKGPIYQIKNMDIFKDYVRGYVSYFRGAPPHVFPRTELFFVKTKMSEKQQKLYKRIIAKEAKISSVKDYVNVDISNSFFIGTRMISNFVFPNGKIGKAGYDSLTESDFDVQNVKEYSPKFLRILRKIRRCEGTVFVYSNFKEYGGIKTFVRLLEHYGYKDYEFNGAGRKRFAIWSGDQAPLLKEEIKAVFNNKNNEDGSQIKVVLGSPSIKEGVSLLRVQEVHIMEPYWNMSRIMQVIGRAIRFCSHKDVPYEKQLVKVYIYMAVHPTIKRSIDQHIMHMAITKEYVNNQFEKALKESAVDCELFKNANVYPGEDDIICEV</sequence>
<name>A0A6N1NNH1_9VIRU</name>
<dbReference type="Pfam" id="PF04851">
    <property type="entry name" value="ResIII"/>
    <property type="match status" value="1"/>
</dbReference>
<keyword evidence="3 6" id="KW-0347">Helicase</keyword>
<dbReference type="GO" id="GO:0004386">
    <property type="term" value="F:helicase activity"/>
    <property type="evidence" value="ECO:0007669"/>
    <property type="project" value="UniProtKB-KW"/>
</dbReference>
<organism evidence="6">
    <name type="scientific">Tupanvirus deep ocean</name>
    <dbReference type="NCBI Taxonomy" id="2126984"/>
    <lineage>
        <taxon>Viruses</taxon>
        <taxon>Varidnaviria</taxon>
        <taxon>Bamfordvirae</taxon>
        <taxon>Nucleocytoviricota</taxon>
        <taxon>Megaviricetes</taxon>
        <taxon>Imitervirales</taxon>
        <taxon>Mimiviridae</taxon>
        <taxon>Megamimivirinae</taxon>
        <taxon>Tupanvirus</taxon>
        <taxon>Tupanvirus altamarinense</taxon>
    </lineage>
</organism>
<dbReference type="Gene3D" id="3.40.50.300">
    <property type="entry name" value="P-loop containing nucleotide triphosphate hydrolases"/>
    <property type="match status" value="2"/>
</dbReference>
<dbReference type="PANTHER" id="PTHR45766:SF3">
    <property type="entry name" value="DNA ANNEALING HELICASE AND ENDONUCLEASE ZRANB3"/>
    <property type="match status" value="1"/>
</dbReference>
<reference evidence="6" key="2">
    <citation type="journal article" date="2018" name="Nat. Commun.">
        <title>Tailed giant Tupanvirus possesses the most complete translational apparatus of the known virosphere.</title>
        <authorList>
            <person name="Abrahao J."/>
            <person name="Silva L."/>
            <person name="Silva L.S."/>
            <person name="Khalil J.Y.B."/>
            <person name="Rodrigues R."/>
            <person name="Arantes T."/>
            <person name="Assis F."/>
            <person name="Boratto P."/>
            <person name="Andrade M."/>
            <person name="Kroon E.G."/>
            <person name="Ribeiro B."/>
            <person name="Bergier I."/>
            <person name="Seligmann H."/>
            <person name="Ghigo E."/>
            <person name="Colson P."/>
            <person name="Levasseur A."/>
            <person name="Kroemer G."/>
            <person name="Raoult D."/>
            <person name="La Scola B."/>
        </authorList>
    </citation>
    <scope>NUCLEOTIDE SEQUENCE [LARGE SCALE GENOMIC DNA]</scope>
    <source>
        <strain evidence="6">Deep ocean</strain>
    </source>
</reference>
<dbReference type="InterPro" id="IPR001650">
    <property type="entry name" value="Helicase_C-like"/>
</dbReference>
<dbReference type="Pfam" id="PF00271">
    <property type="entry name" value="Helicase_C"/>
    <property type="match status" value="1"/>
</dbReference>
<dbReference type="InterPro" id="IPR027417">
    <property type="entry name" value="P-loop_NTPase"/>
</dbReference>
<accession>A0A6N1NNH1</accession>
<dbReference type="GO" id="GO:0006281">
    <property type="term" value="P:DNA repair"/>
    <property type="evidence" value="ECO:0007669"/>
    <property type="project" value="TreeGrafter"/>
</dbReference>
<dbReference type="GO" id="GO:0003677">
    <property type="term" value="F:DNA binding"/>
    <property type="evidence" value="ECO:0007669"/>
    <property type="project" value="InterPro"/>
</dbReference>
<evidence type="ECO:0000259" key="5">
    <source>
        <dbReference type="PROSITE" id="PS51192"/>
    </source>
</evidence>
<dbReference type="GO" id="GO:0016787">
    <property type="term" value="F:hydrolase activity"/>
    <property type="evidence" value="ECO:0007669"/>
    <property type="project" value="UniProtKB-KW"/>
</dbReference>
<dbReference type="PROSITE" id="PS51192">
    <property type="entry name" value="HELICASE_ATP_BIND_1"/>
    <property type="match status" value="1"/>
</dbReference>
<proteinExistence type="predicted"/>
<dbReference type="GO" id="GO:0004520">
    <property type="term" value="F:DNA endonuclease activity"/>
    <property type="evidence" value="ECO:0007669"/>
    <property type="project" value="TreeGrafter"/>
</dbReference>
<dbReference type="GO" id="GO:0031297">
    <property type="term" value="P:replication fork processing"/>
    <property type="evidence" value="ECO:0007669"/>
    <property type="project" value="TreeGrafter"/>
</dbReference>
<dbReference type="InterPro" id="IPR014001">
    <property type="entry name" value="Helicase_ATP-bd"/>
</dbReference>
<evidence type="ECO:0000313" key="6">
    <source>
        <dbReference type="EMBL" id="QKU33648.1"/>
    </source>
</evidence>
<dbReference type="InterPro" id="IPR006935">
    <property type="entry name" value="Helicase/UvrB_N"/>
</dbReference>
<evidence type="ECO:0000256" key="1">
    <source>
        <dbReference type="ARBA" id="ARBA00022741"/>
    </source>
</evidence>
<evidence type="ECO:0000256" key="2">
    <source>
        <dbReference type="ARBA" id="ARBA00022801"/>
    </source>
</evidence>
<feature type="domain" description="Helicase ATP-binding" evidence="5">
    <location>
        <begin position="54"/>
        <end position="230"/>
    </location>
</feature>
<dbReference type="GeneID" id="80516946"/>
<dbReference type="GO" id="GO:0005524">
    <property type="term" value="F:ATP binding"/>
    <property type="evidence" value="ECO:0007669"/>
    <property type="project" value="UniProtKB-KW"/>
</dbReference>
<dbReference type="SMART" id="SM00487">
    <property type="entry name" value="DEXDc"/>
    <property type="match status" value="1"/>
</dbReference>
<dbReference type="SUPFAM" id="SSF52540">
    <property type="entry name" value="P-loop containing nucleoside triphosphate hydrolases"/>
    <property type="match status" value="1"/>
</dbReference>
<protein>
    <submittedName>
        <fullName evidence="6">Putative ATP-dependent RNA helicase</fullName>
    </submittedName>
</protein>
<keyword evidence="4" id="KW-0067">ATP-binding</keyword>
<evidence type="ECO:0000256" key="3">
    <source>
        <dbReference type="ARBA" id="ARBA00022806"/>
    </source>
</evidence>
<dbReference type="KEGG" id="vg:80516946"/>